<sequence>MSFIRNGGLWAPILAVLYVTAIVLAEQLQLFPPAWGSGPVVSAILALIAGGLYAWLFSPDARRVRELKKRRGQ</sequence>
<evidence type="ECO:0000313" key="3">
    <source>
        <dbReference type="Proteomes" id="UP001595705"/>
    </source>
</evidence>
<dbReference type="EMBL" id="JBHRYA010000002">
    <property type="protein sequence ID" value="MFC3715188.1"/>
    <property type="molecule type" value="Genomic_DNA"/>
</dbReference>
<comment type="caution">
    <text evidence="2">The sequence shown here is derived from an EMBL/GenBank/DDBJ whole genome shotgun (WGS) entry which is preliminary data.</text>
</comment>
<keyword evidence="1" id="KW-1133">Transmembrane helix</keyword>
<dbReference type="RefSeq" id="WP_386742297.1">
    <property type="nucleotide sequence ID" value="NZ_JBHRYA010000002.1"/>
</dbReference>
<accession>A0ABV7XHE4</accession>
<reference evidence="3" key="1">
    <citation type="journal article" date="2019" name="Int. J. Syst. Evol. Microbiol.">
        <title>The Global Catalogue of Microorganisms (GCM) 10K type strain sequencing project: providing services to taxonomists for standard genome sequencing and annotation.</title>
        <authorList>
            <consortium name="The Broad Institute Genomics Platform"/>
            <consortium name="The Broad Institute Genome Sequencing Center for Infectious Disease"/>
            <person name="Wu L."/>
            <person name="Ma J."/>
        </authorList>
    </citation>
    <scope>NUCLEOTIDE SEQUENCE [LARGE SCALE GENOMIC DNA]</scope>
    <source>
        <strain evidence="3">KCTC 42441</strain>
    </source>
</reference>
<feature type="transmembrane region" description="Helical" evidence="1">
    <location>
        <begin position="35"/>
        <end position="56"/>
    </location>
</feature>
<dbReference type="Proteomes" id="UP001595705">
    <property type="component" value="Unassembled WGS sequence"/>
</dbReference>
<keyword evidence="1" id="KW-0472">Membrane</keyword>
<keyword evidence="1" id="KW-0812">Transmembrane</keyword>
<protein>
    <recommendedName>
        <fullName evidence="4">DUF4175 domain-containing protein</fullName>
    </recommendedName>
</protein>
<proteinExistence type="predicted"/>
<keyword evidence="3" id="KW-1185">Reference proteome</keyword>
<evidence type="ECO:0008006" key="4">
    <source>
        <dbReference type="Google" id="ProtNLM"/>
    </source>
</evidence>
<name>A0ABV7XHE4_9GAMM</name>
<evidence type="ECO:0000256" key="1">
    <source>
        <dbReference type="SAM" id="Phobius"/>
    </source>
</evidence>
<organism evidence="2 3">
    <name type="scientific">Luteimonas soli</name>
    <dbReference type="NCBI Taxonomy" id="1648966"/>
    <lineage>
        <taxon>Bacteria</taxon>
        <taxon>Pseudomonadati</taxon>
        <taxon>Pseudomonadota</taxon>
        <taxon>Gammaproteobacteria</taxon>
        <taxon>Lysobacterales</taxon>
        <taxon>Lysobacteraceae</taxon>
        <taxon>Luteimonas</taxon>
    </lineage>
</organism>
<gene>
    <name evidence="2" type="ORF">ACFONC_03360</name>
</gene>
<evidence type="ECO:0000313" key="2">
    <source>
        <dbReference type="EMBL" id="MFC3715188.1"/>
    </source>
</evidence>